<proteinExistence type="predicted"/>
<protein>
    <submittedName>
        <fullName evidence="1">Uncharacterized protein</fullName>
    </submittedName>
</protein>
<dbReference type="EMBL" id="QGHS01000194">
    <property type="protein sequence ID" value="PWT45262.1"/>
    <property type="molecule type" value="Genomic_DNA"/>
</dbReference>
<dbReference type="Proteomes" id="UP000245866">
    <property type="component" value="Unassembled WGS sequence"/>
</dbReference>
<dbReference type="AlphaFoldDB" id="A0A317GGH6"/>
<comment type="caution">
    <text evidence="1">The sequence shown here is derived from an EMBL/GenBank/DDBJ whole genome shotgun (WGS) entry which is preliminary data.</text>
</comment>
<gene>
    <name evidence="1" type="ORF">DKZ23_09895</name>
</gene>
<sequence>MSKRFVIKNHDVYVGGQVGTYADDPSKITVQFYSDINDAGLMDSEKVRTVFDILKGHFSDLQVVSAHIEEDNQQTELFDREVKDDD</sequence>
<evidence type="ECO:0000313" key="2">
    <source>
        <dbReference type="Proteomes" id="UP000245866"/>
    </source>
</evidence>
<dbReference type="RefSeq" id="WP_134908043.1">
    <property type="nucleotide sequence ID" value="NZ_JAJAOX010000106.1"/>
</dbReference>
<organism evidence="1 2">
    <name type="scientific">Limosilactobacillus reuteri</name>
    <name type="common">Lactobacillus reuteri</name>
    <dbReference type="NCBI Taxonomy" id="1598"/>
    <lineage>
        <taxon>Bacteria</taxon>
        <taxon>Bacillati</taxon>
        <taxon>Bacillota</taxon>
        <taxon>Bacilli</taxon>
        <taxon>Lactobacillales</taxon>
        <taxon>Lactobacillaceae</taxon>
        <taxon>Limosilactobacillus</taxon>
    </lineage>
</organism>
<reference evidence="1 2" key="1">
    <citation type="journal article" date="2018" name="Front. Microbiol.">
        <title>Comparative Genomics of the Herbivore Gut Symbiont Lactobacillus reuteri Reveals Genetic Diversity and Lifestyle Adaptation.</title>
        <authorList>
            <person name="Zhao J."/>
        </authorList>
    </citation>
    <scope>NUCLEOTIDE SEQUENCE [LARGE SCALE GENOMIC DNA]</scope>
    <source>
        <strain evidence="1 2">LR12</strain>
    </source>
</reference>
<accession>A0A317GGH6</accession>
<name>A0A317GGH6_LIMRT</name>
<evidence type="ECO:0000313" key="1">
    <source>
        <dbReference type="EMBL" id="PWT45262.1"/>
    </source>
</evidence>